<gene>
    <name evidence="1" type="ORF">KHLLAP_LOCUS7225</name>
</gene>
<organism evidence="1 2">
    <name type="scientific">Anthostomella pinea</name>
    <dbReference type="NCBI Taxonomy" id="933095"/>
    <lineage>
        <taxon>Eukaryota</taxon>
        <taxon>Fungi</taxon>
        <taxon>Dikarya</taxon>
        <taxon>Ascomycota</taxon>
        <taxon>Pezizomycotina</taxon>
        <taxon>Sordariomycetes</taxon>
        <taxon>Xylariomycetidae</taxon>
        <taxon>Xylariales</taxon>
        <taxon>Xylariaceae</taxon>
        <taxon>Anthostomella</taxon>
    </lineage>
</organism>
<proteinExistence type="predicted"/>
<evidence type="ECO:0000313" key="2">
    <source>
        <dbReference type="Proteomes" id="UP001295740"/>
    </source>
</evidence>
<keyword evidence="2" id="KW-1185">Reference proteome</keyword>
<dbReference type="Proteomes" id="UP001295740">
    <property type="component" value="Unassembled WGS sequence"/>
</dbReference>
<reference evidence="1" key="1">
    <citation type="submission" date="2023-10" db="EMBL/GenBank/DDBJ databases">
        <authorList>
            <person name="Hackl T."/>
        </authorList>
    </citation>
    <scope>NUCLEOTIDE SEQUENCE</scope>
</reference>
<evidence type="ECO:0000313" key="1">
    <source>
        <dbReference type="EMBL" id="CAJ2506757.1"/>
    </source>
</evidence>
<accession>A0AAI8VLF5</accession>
<protein>
    <submittedName>
        <fullName evidence="1">Uu.00g079430.m01.CDS01</fullName>
    </submittedName>
</protein>
<dbReference type="EMBL" id="CAUWAG010000010">
    <property type="protein sequence ID" value="CAJ2506757.1"/>
    <property type="molecule type" value="Genomic_DNA"/>
</dbReference>
<sequence>MERQIFGLTRIVASMWECSAARAREVYTKVVRSAIAFGATAWHTPSEGN</sequence>
<name>A0AAI8VLF5_9PEZI</name>
<comment type="caution">
    <text evidence="1">The sequence shown here is derived from an EMBL/GenBank/DDBJ whole genome shotgun (WGS) entry which is preliminary data.</text>
</comment>
<dbReference type="AlphaFoldDB" id="A0AAI8VLF5"/>